<dbReference type="AlphaFoldDB" id="A2DZF9"/>
<evidence type="ECO:0000256" key="2">
    <source>
        <dbReference type="SAM" id="Phobius"/>
    </source>
</evidence>
<dbReference type="Gene3D" id="1.10.506.10">
    <property type="entry name" value="GTPase Activation - p120gap, domain 1"/>
    <property type="match status" value="1"/>
</dbReference>
<reference evidence="4" key="1">
    <citation type="submission" date="2006-10" db="EMBL/GenBank/DDBJ databases">
        <authorList>
            <person name="Amadeo P."/>
            <person name="Zhao Q."/>
            <person name="Wortman J."/>
            <person name="Fraser-Liggett C."/>
            <person name="Carlton J."/>
        </authorList>
    </citation>
    <scope>NUCLEOTIDE SEQUENCE</scope>
    <source>
        <strain evidence="4">G3</strain>
    </source>
</reference>
<dbReference type="InterPro" id="IPR001936">
    <property type="entry name" value="RasGAP_dom"/>
</dbReference>
<organism evidence="4 5">
    <name type="scientific">Trichomonas vaginalis (strain ATCC PRA-98 / G3)</name>
    <dbReference type="NCBI Taxonomy" id="412133"/>
    <lineage>
        <taxon>Eukaryota</taxon>
        <taxon>Metamonada</taxon>
        <taxon>Parabasalia</taxon>
        <taxon>Trichomonadida</taxon>
        <taxon>Trichomonadidae</taxon>
        <taxon>Trichomonas</taxon>
    </lineage>
</organism>
<dbReference type="PROSITE" id="PS50018">
    <property type="entry name" value="RAS_GTPASE_ACTIV_2"/>
    <property type="match status" value="1"/>
</dbReference>
<reference evidence="4" key="2">
    <citation type="journal article" date="2007" name="Science">
        <title>Draft genome sequence of the sexually transmitted pathogen Trichomonas vaginalis.</title>
        <authorList>
            <person name="Carlton J.M."/>
            <person name="Hirt R.P."/>
            <person name="Silva J.C."/>
            <person name="Delcher A.L."/>
            <person name="Schatz M."/>
            <person name="Zhao Q."/>
            <person name="Wortman J.R."/>
            <person name="Bidwell S.L."/>
            <person name="Alsmark U.C.M."/>
            <person name="Besteiro S."/>
            <person name="Sicheritz-Ponten T."/>
            <person name="Noel C.J."/>
            <person name="Dacks J.B."/>
            <person name="Foster P.G."/>
            <person name="Simillion C."/>
            <person name="Van de Peer Y."/>
            <person name="Miranda-Saavedra D."/>
            <person name="Barton G.J."/>
            <person name="Westrop G.D."/>
            <person name="Mueller S."/>
            <person name="Dessi D."/>
            <person name="Fiori P.L."/>
            <person name="Ren Q."/>
            <person name="Paulsen I."/>
            <person name="Zhang H."/>
            <person name="Bastida-Corcuera F.D."/>
            <person name="Simoes-Barbosa A."/>
            <person name="Brown M.T."/>
            <person name="Hayes R.D."/>
            <person name="Mukherjee M."/>
            <person name="Okumura C.Y."/>
            <person name="Schneider R."/>
            <person name="Smith A.J."/>
            <person name="Vanacova S."/>
            <person name="Villalvazo M."/>
            <person name="Haas B.J."/>
            <person name="Pertea M."/>
            <person name="Feldblyum T.V."/>
            <person name="Utterback T.R."/>
            <person name="Shu C.L."/>
            <person name="Osoegawa K."/>
            <person name="de Jong P.J."/>
            <person name="Hrdy I."/>
            <person name="Horvathova L."/>
            <person name="Zubacova Z."/>
            <person name="Dolezal P."/>
            <person name="Malik S.B."/>
            <person name="Logsdon J.M. Jr."/>
            <person name="Henze K."/>
            <person name="Gupta A."/>
            <person name="Wang C.C."/>
            <person name="Dunne R.L."/>
            <person name="Upcroft J.A."/>
            <person name="Upcroft P."/>
            <person name="White O."/>
            <person name="Salzberg S.L."/>
            <person name="Tang P."/>
            <person name="Chiu C.-H."/>
            <person name="Lee Y.-S."/>
            <person name="Embley T.M."/>
            <person name="Coombs G.H."/>
            <person name="Mottram J.C."/>
            <person name="Tachezy J."/>
            <person name="Fraser-Liggett C.M."/>
            <person name="Johnson P.J."/>
        </authorList>
    </citation>
    <scope>NUCLEOTIDE SEQUENCE [LARGE SCALE GENOMIC DNA]</scope>
    <source>
        <strain evidence="4">G3</strain>
    </source>
</reference>
<dbReference type="KEGG" id="tva:4772162"/>
<dbReference type="RefSeq" id="XP_001326386.1">
    <property type="nucleotide sequence ID" value="XM_001326351.1"/>
</dbReference>
<gene>
    <name evidence="4" type="ORF">TVAG_372960</name>
</gene>
<protein>
    <recommendedName>
        <fullName evidence="3">Ras-GAP domain-containing protein</fullName>
    </recommendedName>
</protein>
<dbReference type="VEuPathDB" id="TrichDB:TVAGG3_0041150"/>
<dbReference type="Proteomes" id="UP000001542">
    <property type="component" value="Unassembled WGS sequence"/>
</dbReference>
<keyword evidence="2" id="KW-1133">Transmembrane helix</keyword>
<feature type="compositionally biased region" description="Basic and acidic residues" evidence="1">
    <location>
        <begin position="678"/>
        <end position="687"/>
    </location>
</feature>
<feature type="transmembrane region" description="Helical" evidence="2">
    <location>
        <begin position="404"/>
        <end position="421"/>
    </location>
</feature>
<accession>A2DZF9</accession>
<keyword evidence="2" id="KW-0812">Transmembrane</keyword>
<dbReference type="SUPFAM" id="SSF48350">
    <property type="entry name" value="GTPase activation domain, GAP"/>
    <property type="match status" value="1"/>
</dbReference>
<evidence type="ECO:0000313" key="4">
    <source>
        <dbReference type="EMBL" id="EAY14163.1"/>
    </source>
</evidence>
<feature type="transmembrane region" description="Helical" evidence="2">
    <location>
        <begin position="442"/>
        <end position="462"/>
    </location>
</feature>
<name>A2DZF9_TRIV3</name>
<dbReference type="InParanoid" id="A2DZF9"/>
<feature type="region of interest" description="Disordered" evidence="1">
    <location>
        <begin position="652"/>
        <end position="741"/>
    </location>
</feature>
<evidence type="ECO:0000259" key="3">
    <source>
        <dbReference type="PROSITE" id="PS50018"/>
    </source>
</evidence>
<keyword evidence="2" id="KW-0472">Membrane</keyword>
<dbReference type="VEuPathDB" id="TrichDB:TVAG_372960"/>
<sequence length="741" mass="84551">MTEQGVKSVLNALGDEEEEEIPEYEVPEDLVSDVKPCQYLADIYQEPITDFTKLGNRVPEFLKMCKYNDVPQYQNIPITDSYKMFVNSFNELTRETISSPPDSVAQYTNYLTSLIPQKFCFPMANSWPPSFPRIVNTIEPEIGAMVKMLTEASDPTALLRFLSLALFPKTWSSHHCGENELIAICPCKFKGKDNHWAYIEKVSKTFVVCSLSKMGEMIIRATGTVDRIAKTKDKKGLMIKDVHDGLIADIYPLDEDQLDLWVNCLEKFDPLEDKEPFKPVPFPYFFTSDLPWFPDIFYRSFYEALTTNDMILLRACISLDAPYEVADGFLTISLYARKSHIFFATIVSYILENDDLNPMAVYAEDSFFRKFSHALFKRFSSSYLMFLKKVVTFIDRHKTLDEKLFFGVIKYIMMSSGYIPIQIRHFASIIRSYVTTKFNLRGMVYFLIGGFFGLDFICPVLAHPERYFEGIVLKNPQLLKQVSDNLQYIFHGALLPDSFSSWNDRVLKHTIPALEEFLFSIGDIAGEIPSYSPPSVSDMAHAVDVIMHCLLKNTKTVRQIYDESRTPFVSYAPQLGLNFTSGLCDFFRQYFDKSNRANMKKMAQKVKPNPLKFPPLPMYGAHAQAAVRKGENMFNYQAGSFADMGDYKERSFGMAPSSPTSMKLPKKPINPHKNPLVMEKKQGKIAEDSDSESSFTDHHDKKKKKHDNDKKKKPTLTSSSMPEPPKKKSATASLASNSGKH</sequence>
<dbReference type="EMBL" id="DS113274">
    <property type="protein sequence ID" value="EAY14163.1"/>
    <property type="molecule type" value="Genomic_DNA"/>
</dbReference>
<dbReference type="CDD" id="cd04519">
    <property type="entry name" value="RasGAP"/>
    <property type="match status" value="1"/>
</dbReference>
<dbReference type="SMR" id="A2DZF9"/>
<keyword evidence="5" id="KW-1185">Reference proteome</keyword>
<feature type="compositionally biased region" description="Polar residues" evidence="1">
    <location>
        <begin position="730"/>
        <end position="741"/>
    </location>
</feature>
<evidence type="ECO:0000313" key="5">
    <source>
        <dbReference type="Proteomes" id="UP000001542"/>
    </source>
</evidence>
<dbReference type="InterPro" id="IPR008936">
    <property type="entry name" value="Rho_GTPase_activation_prot"/>
</dbReference>
<proteinExistence type="predicted"/>
<evidence type="ECO:0000256" key="1">
    <source>
        <dbReference type="SAM" id="MobiDB-lite"/>
    </source>
</evidence>
<feature type="domain" description="Ras-GAP" evidence="3">
    <location>
        <begin position="408"/>
        <end position="465"/>
    </location>
</feature>